<proteinExistence type="predicted"/>
<dbReference type="EMBL" id="KQ435768">
    <property type="protein sequence ID" value="KOX75244.1"/>
    <property type="molecule type" value="Genomic_DNA"/>
</dbReference>
<evidence type="ECO:0000313" key="3">
    <source>
        <dbReference type="Proteomes" id="UP000053105"/>
    </source>
</evidence>
<evidence type="ECO:0000313" key="2">
    <source>
        <dbReference type="EMBL" id="KOX75244.1"/>
    </source>
</evidence>
<feature type="region of interest" description="Disordered" evidence="1">
    <location>
        <begin position="53"/>
        <end position="110"/>
    </location>
</feature>
<gene>
    <name evidence="2" type="ORF">WN51_13285</name>
</gene>
<evidence type="ECO:0000256" key="1">
    <source>
        <dbReference type="SAM" id="MobiDB-lite"/>
    </source>
</evidence>
<name>A0A0N0U5I8_9HYME</name>
<reference evidence="2 3" key="1">
    <citation type="submission" date="2015-07" db="EMBL/GenBank/DDBJ databases">
        <title>The genome of Melipona quadrifasciata.</title>
        <authorList>
            <person name="Pan H."/>
            <person name="Kapheim K."/>
        </authorList>
    </citation>
    <scope>NUCLEOTIDE SEQUENCE [LARGE SCALE GENOMIC DNA]</scope>
    <source>
        <strain evidence="2">0111107301</strain>
        <tissue evidence="2">Whole body</tissue>
    </source>
</reference>
<protein>
    <submittedName>
        <fullName evidence="2">Uncharacterized protein</fullName>
    </submittedName>
</protein>
<dbReference type="AlphaFoldDB" id="A0A0N0U5I8"/>
<accession>A0A0N0U5I8</accession>
<sequence>MPEAILGCSVDFRIFSVFSVGGPVTGIDIPSQSHLIKKISTVSFNLTHLKQKRRGTQSRLQYKHSHDVDSGESIGRAMRQSSKTSHGPDHKHHQITPAFRPLEGKGHSESQGIKELTPMRQRISYPQFSTKWPTSEITFGPSLWIMTHINVEGNSGSKGNEYNRAQRYIIKESWSELPSAIHRECRSSRSRSTLSALTRTRDRSFLGKRGNSVVIEAPLCVAQILLRSNISQTHKNPQSVVTMLGE</sequence>
<dbReference type="Proteomes" id="UP000053105">
    <property type="component" value="Unassembled WGS sequence"/>
</dbReference>
<keyword evidence="3" id="KW-1185">Reference proteome</keyword>
<organism evidence="2 3">
    <name type="scientific">Melipona quadrifasciata</name>
    <dbReference type="NCBI Taxonomy" id="166423"/>
    <lineage>
        <taxon>Eukaryota</taxon>
        <taxon>Metazoa</taxon>
        <taxon>Ecdysozoa</taxon>
        <taxon>Arthropoda</taxon>
        <taxon>Hexapoda</taxon>
        <taxon>Insecta</taxon>
        <taxon>Pterygota</taxon>
        <taxon>Neoptera</taxon>
        <taxon>Endopterygota</taxon>
        <taxon>Hymenoptera</taxon>
        <taxon>Apocrita</taxon>
        <taxon>Aculeata</taxon>
        <taxon>Apoidea</taxon>
        <taxon>Anthophila</taxon>
        <taxon>Apidae</taxon>
        <taxon>Melipona</taxon>
    </lineage>
</organism>